<evidence type="ECO:0000256" key="4">
    <source>
        <dbReference type="ARBA" id="ARBA00022679"/>
    </source>
</evidence>
<feature type="domain" description="Polymerase/histidinol phosphatase N-terminal" evidence="15">
    <location>
        <begin position="320"/>
        <end position="387"/>
    </location>
</feature>
<evidence type="ECO:0000256" key="10">
    <source>
        <dbReference type="ARBA" id="ARBA00022932"/>
    </source>
</evidence>
<gene>
    <name evidence="13" type="primary">polC</name>
    <name evidence="16" type="ORF">J2Z35_000228</name>
</gene>
<dbReference type="InterPro" id="IPR006054">
    <property type="entry name" value="DnaQ"/>
</dbReference>
<dbReference type="NCBIfam" id="TIGR00573">
    <property type="entry name" value="dnaq"/>
    <property type="match status" value="1"/>
</dbReference>
<dbReference type="InterPro" id="IPR029460">
    <property type="entry name" value="DNAPol_HHH"/>
</dbReference>
<feature type="domain" description="Exonuclease" evidence="14">
    <location>
        <begin position="404"/>
        <end position="569"/>
    </location>
</feature>
<keyword evidence="9 13" id="KW-0269">Exonuclease</keyword>
<evidence type="ECO:0000259" key="14">
    <source>
        <dbReference type="SMART" id="SM00479"/>
    </source>
</evidence>
<evidence type="ECO:0000259" key="15">
    <source>
        <dbReference type="SMART" id="SM00481"/>
    </source>
</evidence>
<dbReference type="Gene3D" id="1.10.150.700">
    <property type="entry name" value="PolC, middle finger domain"/>
    <property type="match status" value="2"/>
</dbReference>
<dbReference type="Pfam" id="PF02811">
    <property type="entry name" value="PHP"/>
    <property type="match status" value="1"/>
</dbReference>
<keyword evidence="5 13" id="KW-0548">Nucleotidyltransferase</keyword>
<evidence type="ECO:0000313" key="16">
    <source>
        <dbReference type="EMBL" id="MBP2026439.1"/>
    </source>
</evidence>
<dbReference type="Gene3D" id="3.30.420.10">
    <property type="entry name" value="Ribonuclease H-like superfamily/Ribonuclease H"/>
    <property type="match status" value="1"/>
</dbReference>
<keyword evidence="7 13" id="KW-0540">Nuclease</keyword>
<comment type="subcellular location">
    <subcellularLocation>
        <location evidence="2 13">Cytoplasm</location>
    </subcellularLocation>
</comment>
<dbReference type="NCBIfam" id="TIGR01405">
    <property type="entry name" value="polC_Gram_pos"/>
    <property type="match status" value="1"/>
</dbReference>
<dbReference type="InterPro" id="IPR028112">
    <property type="entry name" value="DNA_PolC-type_N_I"/>
</dbReference>
<evidence type="ECO:0000256" key="7">
    <source>
        <dbReference type="ARBA" id="ARBA00022722"/>
    </source>
</evidence>
<dbReference type="EMBL" id="JAGGLI010000001">
    <property type="protein sequence ID" value="MBP2026439.1"/>
    <property type="molecule type" value="Genomic_DNA"/>
</dbReference>
<dbReference type="InterPro" id="IPR036397">
    <property type="entry name" value="RNaseH_sf"/>
</dbReference>
<evidence type="ECO:0000256" key="9">
    <source>
        <dbReference type="ARBA" id="ARBA00022839"/>
    </source>
</evidence>
<dbReference type="Gene3D" id="3.20.20.140">
    <property type="entry name" value="Metal-dependent hydrolases"/>
    <property type="match status" value="1"/>
</dbReference>
<organism evidence="16 17">
    <name type="scientific">Acetoanaerobium pronyense</name>
    <dbReference type="NCBI Taxonomy" id="1482736"/>
    <lineage>
        <taxon>Bacteria</taxon>
        <taxon>Bacillati</taxon>
        <taxon>Bacillota</taxon>
        <taxon>Clostridia</taxon>
        <taxon>Peptostreptococcales</taxon>
        <taxon>Filifactoraceae</taxon>
        <taxon>Acetoanaerobium</taxon>
    </lineage>
</organism>
<dbReference type="InterPro" id="IPR012340">
    <property type="entry name" value="NA-bd_OB-fold"/>
</dbReference>
<dbReference type="Pfam" id="PF14579">
    <property type="entry name" value="HHH_6"/>
    <property type="match status" value="1"/>
</dbReference>
<dbReference type="SUPFAM" id="SSF53098">
    <property type="entry name" value="Ribonuclease H-like"/>
    <property type="match status" value="1"/>
</dbReference>
<comment type="function">
    <text evidence="11">DNA polymerase III is a complex, multichain enzyme responsible for most of the replicative synthesis in bacteria. This DNA polymerase also exhibits 3' to 5' exonuclease activity. The alpha chain is the DNA polymerase.</text>
</comment>
<dbReference type="InterPro" id="IPR011708">
    <property type="entry name" value="DNA_pol3_alpha_NTPase_dom"/>
</dbReference>
<dbReference type="Pfam" id="PF17657">
    <property type="entry name" value="DNA_pol3_finger"/>
    <property type="match status" value="1"/>
</dbReference>
<keyword evidence="10 13" id="KW-0239">DNA-directed DNA polymerase</keyword>
<dbReference type="InterPro" id="IPR006308">
    <property type="entry name" value="Pol_III_a_PolC-type_gram_pos"/>
</dbReference>
<reference evidence="16 17" key="1">
    <citation type="submission" date="2021-03" db="EMBL/GenBank/DDBJ databases">
        <title>Genomic Encyclopedia of Type Strains, Phase IV (KMG-IV): sequencing the most valuable type-strain genomes for metagenomic binning, comparative biology and taxonomic classification.</title>
        <authorList>
            <person name="Goeker M."/>
        </authorList>
    </citation>
    <scope>NUCLEOTIDE SEQUENCE [LARGE SCALE GENOMIC DNA]</scope>
    <source>
        <strain evidence="16 17">DSM 27512</strain>
    </source>
</reference>
<dbReference type="InterPro" id="IPR004013">
    <property type="entry name" value="PHP_dom"/>
</dbReference>
<comment type="function">
    <text evidence="1 13">Required for replicative DNA synthesis. This DNA polymerase also exhibits 3' to 5' exonuclease activity.</text>
</comment>
<evidence type="ECO:0000256" key="1">
    <source>
        <dbReference type="ARBA" id="ARBA00003452"/>
    </source>
</evidence>
<keyword evidence="17" id="KW-1185">Reference proteome</keyword>
<evidence type="ECO:0000256" key="12">
    <source>
        <dbReference type="ARBA" id="ARBA00049244"/>
    </source>
</evidence>
<dbReference type="InterPro" id="IPR044923">
    <property type="entry name" value="PolC_middle_finger_sf"/>
</dbReference>
<evidence type="ECO:0000256" key="13">
    <source>
        <dbReference type="HAMAP-Rule" id="MF_00356"/>
    </source>
</evidence>
<dbReference type="Gene3D" id="1.10.150.870">
    <property type="match status" value="1"/>
</dbReference>
<evidence type="ECO:0000256" key="3">
    <source>
        <dbReference type="ARBA" id="ARBA00022490"/>
    </source>
</evidence>
<keyword evidence="6 13" id="KW-0235">DNA replication</keyword>
<dbReference type="HAMAP" id="MF_00356">
    <property type="entry name" value="DNApol_PolC"/>
    <property type="match status" value="1"/>
</dbReference>
<comment type="similarity">
    <text evidence="13">Belongs to the DNA polymerase type-C family. PolC subfamily.</text>
</comment>
<protein>
    <recommendedName>
        <fullName evidence="13">DNA polymerase III PolC-type</fullName>
        <shortName evidence="13">PolIII</shortName>
        <ecNumber evidence="13">2.7.7.7</ecNumber>
    </recommendedName>
</protein>
<dbReference type="GO" id="GO:0003887">
    <property type="term" value="F:DNA-directed DNA polymerase activity"/>
    <property type="evidence" value="ECO:0007669"/>
    <property type="project" value="UniProtKB-EC"/>
</dbReference>
<dbReference type="EC" id="2.7.7.7" evidence="13"/>
<dbReference type="Proteomes" id="UP001314903">
    <property type="component" value="Unassembled WGS sequence"/>
</dbReference>
<dbReference type="CDD" id="cd06127">
    <property type="entry name" value="DEDDh"/>
    <property type="match status" value="1"/>
</dbReference>
<evidence type="ECO:0000256" key="11">
    <source>
        <dbReference type="ARBA" id="ARBA00025611"/>
    </source>
</evidence>
<keyword evidence="4 13" id="KW-0808">Transferase</keyword>
<dbReference type="InterPro" id="IPR004365">
    <property type="entry name" value="NA-bd_OB_tRNA"/>
</dbReference>
<dbReference type="Gene3D" id="3.30.1900.20">
    <property type="match status" value="2"/>
</dbReference>
<dbReference type="InterPro" id="IPR040982">
    <property type="entry name" value="DNA_pol3_finger"/>
</dbReference>
<dbReference type="Pfam" id="PF14480">
    <property type="entry name" value="DNA_pol3_a_NI"/>
    <property type="match status" value="1"/>
</dbReference>
<proteinExistence type="inferred from homology"/>
<evidence type="ECO:0000256" key="2">
    <source>
        <dbReference type="ARBA" id="ARBA00004496"/>
    </source>
</evidence>
<dbReference type="InterPro" id="IPR012337">
    <property type="entry name" value="RNaseH-like_sf"/>
</dbReference>
<dbReference type="SMART" id="SM00481">
    <property type="entry name" value="POLIIIAc"/>
    <property type="match status" value="1"/>
</dbReference>
<evidence type="ECO:0000256" key="6">
    <source>
        <dbReference type="ARBA" id="ARBA00022705"/>
    </source>
</evidence>
<dbReference type="RefSeq" id="WP_209658480.1">
    <property type="nucleotide sequence ID" value="NZ_JAGGLI010000001.1"/>
</dbReference>
<comment type="caution">
    <text evidence="16">The sequence shown here is derived from an EMBL/GenBank/DDBJ whole genome shotgun (WGS) entry which is preliminary data.</text>
</comment>
<dbReference type="InterPro" id="IPR003141">
    <property type="entry name" value="Pol/His_phosphatase_N"/>
</dbReference>
<dbReference type="NCBIfam" id="NF001688">
    <property type="entry name" value="PRK00448.1"/>
    <property type="match status" value="1"/>
</dbReference>
<dbReference type="Pfam" id="PF00929">
    <property type="entry name" value="RNase_T"/>
    <property type="match status" value="1"/>
</dbReference>
<dbReference type="Gene3D" id="2.40.50.140">
    <property type="entry name" value="Nucleic acid-binding proteins"/>
    <property type="match status" value="1"/>
</dbReference>
<dbReference type="Pfam" id="PF07733">
    <property type="entry name" value="DNA_pol3_alpha"/>
    <property type="match status" value="2"/>
</dbReference>
<dbReference type="SMART" id="SM00479">
    <property type="entry name" value="EXOIII"/>
    <property type="match status" value="1"/>
</dbReference>
<dbReference type="SUPFAM" id="SSF50249">
    <property type="entry name" value="Nucleic acid-binding proteins"/>
    <property type="match status" value="1"/>
</dbReference>
<sequence>MQKNIFDIKGLGKEISLSNMIYFRNEKVLDIYIESQEIIKYSTLREHEDKLKQTFKDIKNIRLRPRYKFENKKIEDFIGDFYENIKYIVSSICPSTLCTHDSISFSFEKEENKIIMDIKDKFVEQRIKGKNIPYSINKMLEEETGFSINIEVRCLNQGMDMDKYTTEKIAEAEAILYNLGNKPPLDNKGETSEKKKTKAPEKKFVDKSFIKKENTETISISELKGDDYGVKVVGEIFAVEKRELRNGKFLIQFAITDYTGSIYCKIFSDDNSLSFGKGDYIKVSGDVIYDNYSKEIILKVKSMGEASRKVRQDLCKDKRVELHAHTTMSAMDAICSPSELIKKAKDMGHTSIAITDHGVVQGFPEAMEAGMKNKIKIIYGVEGYLANDISKIVKLDKNADFMDEFIVFDIETTGLSNTSDRITEIGAVKIRNMEIIDTFSALINPEMPIPLKIQELTGISNEMVREKPTIDKVLPEFLEYIGDKVLVAHNSEFDIGFIRENAKRLNLEFGNNEIDTLKLSRVILKELKKHKLNLIAKHLGINLENHHRAVDDAQATAQIFIKFMEILKEKSINNFNEINTKLGDVDFKALSTNHIVILAKNTTGLKNLYKLISKSHIDYFYKNPRILKSMLNDYREGLLLGSACERGELYQAILKGKTEKEIDEIALFYDYIEIMPLSNNKFMVDKGIVKSESDLIEINKKLIEVGRRNNIKVVATSDSHFVNPEDEIYRKIIQHSLGFKGVEESTPLYFKSTDEMLDEFSYLGAELAYEVVVKNTNDINDMIESLLPIPDGTFPPIIEGSETELREMCFKKAKSIYGENLPEIVEGRLERELNSIISNGYAVMYIIAQKLVTKSIEDGYLVGSRGSVGSSFAATMSDITEVNPLAPHYVCSSCKHSEFITDGSYASGADLPDKKCPKCDTELTKDGHDIPFEVFLGFEGDKEPDIDLNFAGEYQSNAHKYTEELFGEGYVYKAGTIGTIAEKTAYGFAKKFVEETGLEVTSAEVERLKSGCTGIKRTSGQHPGGIMVVPKYKEVHDFTPIQYPANDSKSGVITTHFDYHSISGRILKLDILGHDVPTIIKMLEDITKTDATKIPLDDPETMSIFTTTESLKCDLSAISCPVGSLGIPEFGTKFVRQMLIDTKPTTFGELVRISGLSHGTDVWINNAQELVRNNIAELKEVISTRDDIMNYLILMGLKPKTAFKIMENVRKGKGLTDEQVEDMKEKNVPAWYIDSCNKIKYMFPKAHAAAYVMMSFRIAYYKVHHKEAFYATYFTTKAEDFDVELICKGKEAVLEKLKEIESLGNEATAKEKNMSTVLEVAYEMFQRGVKLRNLDIYKSKAKKFTVVENELLPPLVSMQGLGETVALSIERESSKEFMSIEDFRQRTKTTKTVIESLINHGCLSKLPETNQLSLL</sequence>
<dbReference type="PANTHER" id="PTHR32294">
    <property type="entry name" value="DNA POLYMERASE III SUBUNIT ALPHA"/>
    <property type="match status" value="1"/>
</dbReference>
<dbReference type="Pfam" id="PF01336">
    <property type="entry name" value="tRNA_anti-codon"/>
    <property type="match status" value="1"/>
</dbReference>
<dbReference type="InterPro" id="IPR013520">
    <property type="entry name" value="Ribonucl_H"/>
</dbReference>
<dbReference type="InterPro" id="IPR004805">
    <property type="entry name" value="DnaE2/DnaE/PolC"/>
</dbReference>
<evidence type="ECO:0000256" key="5">
    <source>
        <dbReference type="ARBA" id="ARBA00022695"/>
    </source>
</evidence>
<accession>A0ABS4KFA1</accession>
<keyword evidence="3 13" id="KW-0963">Cytoplasm</keyword>
<evidence type="ECO:0000256" key="8">
    <source>
        <dbReference type="ARBA" id="ARBA00022801"/>
    </source>
</evidence>
<evidence type="ECO:0000313" key="17">
    <source>
        <dbReference type="Proteomes" id="UP001314903"/>
    </source>
</evidence>
<comment type="catalytic activity">
    <reaction evidence="12 13">
        <text>DNA(n) + a 2'-deoxyribonucleoside 5'-triphosphate = DNA(n+1) + diphosphate</text>
        <dbReference type="Rhea" id="RHEA:22508"/>
        <dbReference type="Rhea" id="RHEA-COMP:17339"/>
        <dbReference type="Rhea" id="RHEA-COMP:17340"/>
        <dbReference type="ChEBI" id="CHEBI:33019"/>
        <dbReference type="ChEBI" id="CHEBI:61560"/>
        <dbReference type="ChEBI" id="CHEBI:173112"/>
        <dbReference type="EC" id="2.7.7.7"/>
    </reaction>
</comment>
<keyword evidence="8 13" id="KW-0378">Hydrolase</keyword>
<dbReference type="PANTHER" id="PTHR32294:SF5">
    <property type="entry name" value="DNA POLYMERASE III POLC-TYPE"/>
    <property type="match status" value="1"/>
</dbReference>
<name>A0ABS4KFA1_9FIRM</name>
<dbReference type="CDD" id="cd07435">
    <property type="entry name" value="PHP_PolIIIA_POLC"/>
    <property type="match status" value="1"/>
</dbReference>
<dbReference type="CDD" id="cd04484">
    <property type="entry name" value="polC_OBF"/>
    <property type="match status" value="1"/>
</dbReference>